<evidence type="ECO:0000313" key="10">
    <source>
        <dbReference type="Proteomes" id="UP000565572"/>
    </source>
</evidence>
<feature type="transmembrane region" description="Helical" evidence="8">
    <location>
        <begin position="294"/>
        <end position="316"/>
    </location>
</feature>
<dbReference type="PANTHER" id="PTHR33908:SF3">
    <property type="entry name" value="UNDECAPRENYL PHOSPHATE-ALPHA-4-AMINO-4-DEOXY-L-ARABINOSE ARABINOSYL TRANSFERASE"/>
    <property type="match status" value="1"/>
</dbReference>
<feature type="transmembrane region" description="Helical" evidence="8">
    <location>
        <begin position="322"/>
        <end position="341"/>
    </location>
</feature>
<evidence type="ECO:0000256" key="1">
    <source>
        <dbReference type="ARBA" id="ARBA00004651"/>
    </source>
</evidence>
<evidence type="ECO:0000313" key="9">
    <source>
        <dbReference type="EMBL" id="MBB3326304.1"/>
    </source>
</evidence>
<keyword evidence="2" id="KW-1003">Cell membrane</keyword>
<dbReference type="GO" id="GO:0010041">
    <property type="term" value="P:response to iron(III) ion"/>
    <property type="evidence" value="ECO:0007669"/>
    <property type="project" value="TreeGrafter"/>
</dbReference>
<feature type="transmembrane region" description="Helical" evidence="8">
    <location>
        <begin position="137"/>
        <end position="156"/>
    </location>
</feature>
<keyword evidence="5 8" id="KW-0812">Transmembrane</keyword>
<evidence type="ECO:0000256" key="3">
    <source>
        <dbReference type="ARBA" id="ARBA00022676"/>
    </source>
</evidence>
<evidence type="ECO:0000256" key="6">
    <source>
        <dbReference type="ARBA" id="ARBA00022989"/>
    </source>
</evidence>
<dbReference type="PANTHER" id="PTHR33908">
    <property type="entry name" value="MANNOSYLTRANSFERASE YKCB-RELATED"/>
    <property type="match status" value="1"/>
</dbReference>
<dbReference type="AlphaFoldDB" id="A0A7W5JTY1"/>
<name>A0A7W5JTY1_9ACTN</name>
<dbReference type="RefSeq" id="WP_183337272.1">
    <property type="nucleotide sequence ID" value="NZ_JACHZG010000001.1"/>
</dbReference>
<accession>A0A7W5JTY1</accession>
<proteinExistence type="predicted"/>
<dbReference type="GO" id="GO:0005886">
    <property type="term" value="C:plasma membrane"/>
    <property type="evidence" value="ECO:0007669"/>
    <property type="project" value="UniProtKB-SubCell"/>
</dbReference>
<feature type="transmembrane region" description="Helical" evidence="8">
    <location>
        <begin position="162"/>
        <end position="193"/>
    </location>
</feature>
<evidence type="ECO:0000256" key="8">
    <source>
        <dbReference type="SAM" id="Phobius"/>
    </source>
</evidence>
<evidence type="ECO:0000256" key="4">
    <source>
        <dbReference type="ARBA" id="ARBA00022679"/>
    </source>
</evidence>
<feature type="transmembrane region" description="Helical" evidence="8">
    <location>
        <begin position="12"/>
        <end position="34"/>
    </location>
</feature>
<dbReference type="InterPro" id="IPR050297">
    <property type="entry name" value="LipidA_mod_glycosyltrf_83"/>
</dbReference>
<organism evidence="9 10">
    <name type="scientific">Microlunatus antarcticus</name>
    <dbReference type="NCBI Taxonomy" id="53388"/>
    <lineage>
        <taxon>Bacteria</taxon>
        <taxon>Bacillati</taxon>
        <taxon>Actinomycetota</taxon>
        <taxon>Actinomycetes</taxon>
        <taxon>Propionibacteriales</taxon>
        <taxon>Propionibacteriaceae</taxon>
        <taxon>Microlunatus</taxon>
    </lineage>
</organism>
<keyword evidence="4 9" id="KW-0808">Transferase</keyword>
<feature type="transmembrane region" description="Helical" evidence="8">
    <location>
        <begin position="214"/>
        <end position="232"/>
    </location>
</feature>
<gene>
    <name evidence="9" type="ORF">FHX39_001248</name>
</gene>
<evidence type="ECO:0000256" key="2">
    <source>
        <dbReference type="ARBA" id="ARBA00022475"/>
    </source>
</evidence>
<dbReference type="EMBL" id="JACHZG010000001">
    <property type="protein sequence ID" value="MBB3326304.1"/>
    <property type="molecule type" value="Genomic_DNA"/>
</dbReference>
<keyword evidence="10" id="KW-1185">Reference proteome</keyword>
<sequence>MPTPAPFRTGSVVVRAVTVFVMTVGLVGAGSWVPTQSRDEAATVSAVTRSWSQLGAMLQNVDVVHSLFYSVMKVWLDQVGISTLTLRLPSVVACGLAAGLVVVLGSLLFTPRAGLLAGLVMAVCPRVTLIGLEGRSAAWFTAAAVLLVLLVVLAVRRPSWAWFLPVALVTAFLGGLHVYAALMLPVLVVWLWAPPEAAGLRRRVWRFGLPRGRLAPLLGLLAGAVPVSLLAWRARGQQAQVDWIDPPTLESLAKIATETVAPLNGVWAVLAWAMAAAGLVWLARHRRGRRGTTFLLVGWAVFPGLALVSVSAVWTPLYSQRYLSFSLGALAVLSGAGLASVRRGWLRFVLAMSLPLASAVTFRDQREVGAWDSWAQIAAIVAYRGNPGDAVIDYPLVSTITVSYPGALGNGPVLNAGADRLTRHYLWDERLPLQAVEPRLRGVQRLWYLSPVADEVQRTTEIRRLRQLGFDGTLLERSDAEQTWLFTRTAAQTERGDQLLRTPG</sequence>
<keyword evidence="6 8" id="KW-1133">Transmembrane helix</keyword>
<protein>
    <submittedName>
        <fullName evidence="9">Mannosyltransferase</fullName>
        <ecNumber evidence="9">2.4.1.-</ecNumber>
    </submittedName>
</protein>
<comment type="subcellular location">
    <subcellularLocation>
        <location evidence="1">Cell membrane</location>
        <topology evidence="1">Multi-pass membrane protein</topology>
    </subcellularLocation>
</comment>
<dbReference type="GO" id="GO:0016763">
    <property type="term" value="F:pentosyltransferase activity"/>
    <property type="evidence" value="ECO:0007669"/>
    <property type="project" value="TreeGrafter"/>
</dbReference>
<dbReference type="Proteomes" id="UP000565572">
    <property type="component" value="Unassembled WGS sequence"/>
</dbReference>
<comment type="caution">
    <text evidence="9">The sequence shown here is derived from an EMBL/GenBank/DDBJ whole genome shotgun (WGS) entry which is preliminary data.</text>
</comment>
<dbReference type="EC" id="2.4.1.-" evidence="9"/>
<dbReference type="GO" id="GO:0009103">
    <property type="term" value="P:lipopolysaccharide biosynthetic process"/>
    <property type="evidence" value="ECO:0007669"/>
    <property type="project" value="UniProtKB-ARBA"/>
</dbReference>
<keyword evidence="7 8" id="KW-0472">Membrane</keyword>
<reference evidence="9 10" key="1">
    <citation type="submission" date="2020-08" db="EMBL/GenBank/DDBJ databases">
        <title>Sequencing the genomes of 1000 actinobacteria strains.</title>
        <authorList>
            <person name="Klenk H.-P."/>
        </authorList>
    </citation>
    <scope>NUCLEOTIDE SEQUENCE [LARGE SCALE GENOMIC DNA]</scope>
    <source>
        <strain evidence="9 10">DSM 11053</strain>
    </source>
</reference>
<evidence type="ECO:0000256" key="7">
    <source>
        <dbReference type="ARBA" id="ARBA00023136"/>
    </source>
</evidence>
<keyword evidence="3 9" id="KW-0328">Glycosyltransferase</keyword>
<feature type="transmembrane region" description="Helical" evidence="8">
    <location>
        <begin position="88"/>
        <end position="109"/>
    </location>
</feature>
<feature type="transmembrane region" description="Helical" evidence="8">
    <location>
        <begin position="265"/>
        <end position="282"/>
    </location>
</feature>
<evidence type="ECO:0000256" key="5">
    <source>
        <dbReference type="ARBA" id="ARBA00022692"/>
    </source>
</evidence>